<organism evidence="7 8">
    <name type="scientific">Vagococcus lutrae LBD1</name>
    <dbReference type="NCBI Taxonomy" id="1408226"/>
    <lineage>
        <taxon>Bacteria</taxon>
        <taxon>Bacillati</taxon>
        <taxon>Bacillota</taxon>
        <taxon>Bacilli</taxon>
        <taxon>Lactobacillales</taxon>
        <taxon>Enterococcaceae</taxon>
        <taxon>Vagococcus</taxon>
    </lineage>
</organism>
<proteinExistence type="predicted"/>
<dbReference type="PATRIC" id="fig|1408226.3.peg.1521"/>
<keyword evidence="3 6" id="KW-0812">Transmembrane</keyword>
<dbReference type="InterPro" id="IPR017039">
    <property type="entry name" value="Virul_fac_BrkB"/>
</dbReference>
<evidence type="ECO:0000256" key="3">
    <source>
        <dbReference type="ARBA" id="ARBA00022692"/>
    </source>
</evidence>
<comment type="caution">
    <text evidence="7">The sequence shown here is derived from an EMBL/GenBank/DDBJ whole genome shotgun (WGS) entry which is preliminary data.</text>
</comment>
<keyword evidence="5 6" id="KW-0472">Membrane</keyword>
<dbReference type="PANTHER" id="PTHR30213">
    <property type="entry name" value="INNER MEMBRANE PROTEIN YHJD"/>
    <property type="match status" value="1"/>
</dbReference>
<feature type="transmembrane region" description="Helical" evidence="6">
    <location>
        <begin position="34"/>
        <end position="56"/>
    </location>
</feature>
<comment type="subcellular location">
    <subcellularLocation>
        <location evidence="1">Cell membrane</location>
        <topology evidence="1">Multi-pass membrane protein</topology>
    </subcellularLocation>
</comment>
<gene>
    <name evidence="7" type="ORF">T233_01564</name>
</gene>
<keyword evidence="8" id="KW-1185">Reference proteome</keyword>
<keyword evidence="2" id="KW-1003">Cell membrane</keyword>
<dbReference type="EMBL" id="AYSH01000019">
    <property type="protein sequence ID" value="EST89428.1"/>
    <property type="molecule type" value="Genomic_DNA"/>
</dbReference>
<protein>
    <recommendedName>
        <fullName evidence="9">YihY family inner membrane protein</fullName>
    </recommendedName>
</protein>
<evidence type="ECO:0000256" key="1">
    <source>
        <dbReference type="ARBA" id="ARBA00004651"/>
    </source>
</evidence>
<keyword evidence="4 6" id="KW-1133">Transmembrane helix</keyword>
<feature type="transmembrane region" description="Helical" evidence="6">
    <location>
        <begin position="94"/>
        <end position="117"/>
    </location>
</feature>
<feature type="transmembrane region" description="Helical" evidence="6">
    <location>
        <begin position="137"/>
        <end position="161"/>
    </location>
</feature>
<dbReference type="NCBIfam" id="TIGR00765">
    <property type="entry name" value="yihY_not_rbn"/>
    <property type="match status" value="1"/>
</dbReference>
<dbReference type="AlphaFoldDB" id="V6QA35"/>
<dbReference type="GO" id="GO:0005886">
    <property type="term" value="C:plasma membrane"/>
    <property type="evidence" value="ECO:0007669"/>
    <property type="project" value="UniProtKB-SubCell"/>
</dbReference>
<evidence type="ECO:0000256" key="4">
    <source>
        <dbReference type="ARBA" id="ARBA00022989"/>
    </source>
</evidence>
<evidence type="ECO:0000256" key="2">
    <source>
        <dbReference type="ARBA" id="ARBA00022475"/>
    </source>
</evidence>
<feature type="transmembrane region" description="Helical" evidence="6">
    <location>
        <begin position="181"/>
        <end position="201"/>
    </location>
</feature>
<dbReference type="Pfam" id="PF03631">
    <property type="entry name" value="Virul_fac_BrkB"/>
    <property type="match status" value="1"/>
</dbReference>
<name>V6QA35_9ENTE</name>
<evidence type="ECO:0000256" key="5">
    <source>
        <dbReference type="ARBA" id="ARBA00023136"/>
    </source>
</evidence>
<dbReference type="eggNOG" id="COG1295">
    <property type="taxonomic scope" value="Bacteria"/>
</dbReference>
<feature type="transmembrane region" description="Helical" evidence="6">
    <location>
        <begin position="245"/>
        <end position="269"/>
    </location>
</feature>
<evidence type="ECO:0000313" key="8">
    <source>
        <dbReference type="Proteomes" id="UP000018126"/>
    </source>
</evidence>
<dbReference type="Proteomes" id="UP000018126">
    <property type="component" value="Unassembled WGS sequence"/>
</dbReference>
<dbReference type="PANTHER" id="PTHR30213:SF0">
    <property type="entry name" value="UPF0761 MEMBRANE PROTEIN YIHY"/>
    <property type="match status" value="1"/>
</dbReference>
<dbReference type="RefSeq" id="WP_023606869.1">
    <property type="nucleotide sequence ID" value="NZ_AYSH01000019.1"/>
</dbReference>
<sequence length="300" mass="33405">MRSQETKKEKLQRFAAAFKERMGDAEIGISSSAIAYYLLLSIFPLMIALGNLLPLLKIDPETMLGYLQIAIPPTVFELLEGTIRNLLENSSGSLLSISAVTTLWAASKSINALSLALNKAYGLAKTRNMIISRVLSFFIIFGLMMMVVAVTVVFTLGQTIIDYLTPYFPVIASFSDKFGTLKWPGILITLFITMLLIYTLLPNAKLKWRSIIPGTLFATVSWMLLTQLFGYYAKYFASSFSSYGIIGSFIIVMLWFNFAASVIIIGGILNASTEEYSTGEIQVRESVFHDVKKKIQKNED</sequence>
<evidence type="ECO:0000256" key="6">
    <source>
        <dbReference type="SAM" id="Phobius"/>
    </source>
</evidence>
<accession>V6QA35</accession>
<dbReference type="STRING" id="1408226.T233_01564"/>
<dbReference type="PIRSF" id="PIRSF035875">
    <property type="entry name" value="RNase_BN"/>
    <property type="match status" value="1"/>
</dbReference>
<evidence type="ECO:0008006" key="9">
    <source>
        <dbReference type="Google" id="ProtNLM"/>
    </source>
</evidence>
<feature type="transmembrane region" description="Helical" evidence="6">
    <location>
        <begin position="213"/>
        <end position="233"/>
    </location>
</feature>
<reference evidence="7 8" key="1">
    <citation type="journal article" date="2013" name="Genome Announc.">
        <title>High-Quality Draft Genome Sequence of Vagococcus lutrae Strain LBD1, Isolated from the Largemouth Bass Micropterus salmoides.</title>
        <authorList>
            <person name="Lebreton F."/>
            <person name="Valentino M.D."/>
            <person name="Duncan L.B."/>
            <person name="Zeng Q."/>
            <person name="Manson McGuire A."/>
            <person name="Earl A.M."/>
            <person name="Gilmore M.S."/>
        </authorList>
    </citation>
    <scope>NUCLEOTIDE SEQUENCE [LARGE SCALE GENOMIC DNA]</scope>
    <source>
        <strain evidence="7 8">LBD1</strain>
    </source>
</reference>
<evidence type="ECO:0000313" key="7">
    <source>
        <dbReference type="EMBL" id="EST89428.1"/>
    </source>
</evidence>